<name>X1FAU7_9ZZZZ</name>
<proteinExistence type="predicted"/>
<comment type="caution">
    <text evidence="1">The sequence shown here is derived from an EMBL/GenBank/DDBJ whole genome shotgun (WGS) entry which is preliminary data.</text>
</comment>
<dbReference type="AlphaFoldDB" id="X1FAU7"/>
<dbReference type="EMBL" id="BART01030568">
    <property type="protein sequence ID" value="GAH17883.1"/>
    <property type="molecule type" value="Genomic_DNA"/>
</dbReference>
<reference evidence="1" key="1">
    <citation type="journal article" date="2014" name="Front. Microbiol.">
        <title>High frequency of phylogenetically diverse reductive dehalogenase-homologous genes in deep subseafloor sedimentary metagenomes.</title>
        <authorList>
            <person name="Kawai M."/>
            <person name="Futagami T."/>
            <person name="Toyoda A."/>
            <person name="Takaki Y."/>
            <person name="Nishi S."/>
            <person name="Hori S."/>
            <person name="Arai W."/>
            <person name="Tsubouchi T."/>
            <person name="Morono Y."/>
            <person name="Uchiyama I."/>
            <person name="Ito T."/>
            <person name="Fujiyama A."/>
            <person name="Inagaki F."/>
            <person name="Takami H."/>
        </authorList>
    </citation>
    <scope>NUCLEOTIDE SEQUENCE</scope>
    <source>
        <strain evidence="1">Expedition CK06-06</strain>
    </source>
</reference>
<gene>
    <name evidence="1" type="ORF">S01H4_53325</name>
</gene>
<evidence type="ECO:0000313" key="1">
    <source>
        <dbReference type="EMBL" id="GAH17883.1"/>
    </source>
</evidence>
<protein>
    <submittedName>
        <fullName evidence="1">Uncharacterized protein</fullName>
    </submittedName>
</protein>
<accession>X1FAU7</accession>
<feature type="non-terminal residue" evidence="1">
    <location>
        <position position="74"/>
    </location>
</feature>
<organism evidence="1">
    <name type="scientific">marine sediment metagenome</name>
    <dbReference type="NCBI Taxonomy" id="412755"/>
    <lineage>
        <taxon>unclassified sequences</taxon>
        <taxon>metagenomes</taxon>
        <taxon>ecological metagenomes</taxon>
    </lineage>
</organism>
<sequence length="74" mass="7920">MSSSTAKILVRLAESNPNAVYTHRDLVSPEGGGGRLAIVETLKQHNEQAEDAVAAVIEEMGDSTAELRRKADTI</sequence>